<feature type="signal peptide" evidence="1">
    <location>
        <begin position="1"/>
        <end position="19"/>
    </location>
</feature>
<comment type="caution">
    <text evidence="2">The sequence shown here is derived from an EMBL/GenBank/DDBJ whole genome shotgun (WGS) entry which is preliminary data.</text>
</comment>
<feature type="chain" id="PRO_5047499314" evidence="1">
    <location>
        <begin position="20"/>
        <end position="91"/>
    </location>
</feature>
<name>A0ABV6Y665_9HYPH</name>
<protein>
    <submittedName>
        <fullName evidence="2">Uncharacterized protein</fullName>
    </submittedName>
</protein>
<evidence type="ECO:0000256" key="1">
    <source>
        <dbReference type="SAM" id="SignalP"/>
    </source>
</evidence>
<proteinExistence type="predicted"/>
<dbReference type="Proteomes" id="UP001593940">
    <property type="component" value="Unassembled WGS sequence"/>
</dbReference>
<dbReference type="EMBL" id="JBHOMY010000022">
    <property type="protein sequence ID" value="MFC1456746.1"/>
    <property type="molecule type" value="Genomic_DNA"/>
</dbReference>
<evidence type="ECO:0000313" key="2">
    <source>
        <dbReference type="EMBL" id="MFC1456746.1"/>
    </source>
</evidence>
<dbReference type="RefSeq" id="WP_203270100.1">
    <property type="nucleotide sequence ID" value="NZ_JAFBID010000003.1"/>
</dbReference>
<reference evidence="2 3" key="1">
    <citation type="submission" date="2024-09" db="EMBL/GenBank/DDBJ databases">
        <title>Nodulacao em especies de Leguminosae Basais da Amazonia e Caracterizacao dos Rizobios e Bacterias Associadas aos Nodulos.</title>
        <authorList>
            <person name="Jambeiro I.C.A."/>
            <person name="Lopes I.S."/>
            <person name="Aguiar E.R.G.R."/>
            <person name="Santos A.F.J."/>
            <person name="Dos Santos J.M.F."/>
            <person name="Gross E."/>
        </authorList>
    </citation>
    <scope>NUCLEOTIDE SEQUENCE [LARGE SCALE GENOMIC DNA]</scope>
    <source>
        <strain evidence="2 3">BRUESC1165</strain>
    </source>
</reference>
<keyword evidence="3" id="KW-1185">Reference proteome</keyword>
<accession>A0ABV6Y665</accession>
<gene>
    <name evidence="2" type="ORF">ACETIH_08470</name>
</gene>
<sequence length="91" mass="9273">MIKSLTVLTAAMAAGLLVASEANSRKPGLSFNGRNINGVSENGRNLNGILLNGRNMNGRNINGAAREGAVAGQGVQATGVILKDGARVTLK</sequence>
<organism evidence="2 3">
    <name type="scientific">Microvirga arabica</name>
    <dbReference type="NCBI Taxonomy" id="1128671"/>
    <lineage>
        <taxon>Bacteria</taxon>
        <taxon>Pseudomonadati</taxon>
        <taxon>Pseudomonadota</taxon>
        <taxon>Alphaproteobacteria</taxon>
        <taxon>Hyphomicrobiales</taxon>
        <taxon>Methylobacteriaceae</taxon>
        <taxon>Microvirga</taxon>
    </lineage>
</organism>
<evidence type="ECO:0000313" key="3">
    <source>
        <dbReference type="Proteomes" id="UP001593940"/>
    </source>
</evidence>
<keyword evidence="1" id="KW-0732">Signal</keyword>